<dbReference type="AlphaFoldDB" id="A0A179UNH0"/>
<sequence>MGPLKPVYPWRYSSNIFCARHRFGQRYAPRYFPHQWISRRYSFVPDRGSSPELSTDYCEFYNYTGGRWLWDEEKQLRLRYKEFNVNALQRIAAQAVGANKCEHISKVTDGGHSKVFRLVMDNGAVAIASIPYLIDGFPKYYSTASTAATMEFVRTILGIPVPKVLAWDANEDNSVGTEFILTEEARGTPLKDVWANMEARDQIAFIENLVSIHKKLLSVTFNRYGSLYFSSCPIKGSRAEVKGLISTAVQRDVMDKFTIGPTARNDFWFKERANLDIDRGPWETPLEYAMAVGQREIDWMKKHPNMREIDIDSDCPPTDDLLSSEAHNSLFDKYIRIAPLLLPKDPTLVASYLSLPPFHSENIFLEGNRISSILGWQHVWAGPLFIEASPPALVKVNGDDLTLDYPDEYKNLAEDERREIDEKIAQSVLRYAYQKFVSRDVPQLDKLFSFDFAQIRALPIQLCVSSWKDDDIARFRESLMKIQRRWDFLGIEGPIPYKFTDEELKRQADSADTFNRHQDFLDQISPLVSRCGWTSNSTYPQAVRMFAEMAREVNQDGNVDEGIKAEFQQFIDKESELEGEPK</sequence>
<keyword evidence="2" id="KW-1185">Reference proteome</keyword>
<dbReference type="InterPro" id="IPR011009">
    <property type="entry name" value="Kinase-like_dom_sf"/>
</dbReference>
<accession>A0A179UNH0</accession>
<organism evidence="1 2">
    <name type="scientific">Blastomyces gilchristii (strain SLH14081)</name>
    <name type="common">Blastomyces dermatitidis</name>
    <dbReference type="NCBI Taxonomy" id="559298"/>
    <lineage>
        <taxon>Eukaryota</taxon>
        <taxon>Fungi</taxon>
        <taxon>Dikarya</taxon>
        <taxon>Ascomycota</taxon>
        <taxon>Pezizomycotina</taxon>
        <taxon>Eurotiomycetes</taxon>
        <taxon>Eurotiomycetidae</taxon>
        <taxon>Onygenales</taxon>
        <taxon>Ajellomycetaceae</taxon>
        <taxon>Blastomyces</taxon>
    </lineage>
</organism>
<dbReference type="OrthoDB" id="4185441at2759"/>
<protein>
    <submittedName>
        <fullName evidence="1">Phosphotransferase enzyme family protein</fullName>
    </submittedName>
</protein>
<dbReference type="Proteomes" id="UP000002038">
    <property type="component" value="Unassembled WGS sequence"/>
</dbReference>
<dbReference type="PANTHER" id="PTHR36091">
    <property type="entry name" value="ALTERED INHERITANCE OF MITOCHONDRIA PROTEIN 9, MITOCHONDRIAL"/>
    <property type="match status" value="1"/>
</dbReference>
<evidence type="ECO:0000313" key="1">
    <source>
        <dbReference type="EMBL" id="OAT08769.1"/>
    </source>
</evidence>
<proteinExistence type="predicted"/>
<dbReference type="InterPro" id="IPR051035">
    <property type="entry name" value="Mito_inheritance_9"/>
</dbReference>
<dbReference type="SUPFAM" id="SSF56112">
    <property type="entry name" value="Protein kinase-like (PK-like)"/>
    <property type="match status" value="1"/>
</dbReference>
<evidence type="ECO:0000313" key="2">
    <source>
        <dbReference type="Proteomes" id="UP000002038"/>
    </source>
</evidence>
<dbReference type="EMBL" id="GG657455">
    <property type="protein sequence ID" value="OAT08769.1"/>
    <property type="molecule type" value="Genomic_DNA"/>
</dbReference>
<dbReference type="GO" id="GO:0005739">
    <property type="term" value="C:mitochondrion"/>
    <property type="evidence" value="ECO:0007669"/>
    <property type="project" value="TreeGrafter"/>
</dbReference>
<dbReference type="PANTHER" id="PTHR36091:SF2">
    <property type="entry name" value="AMINOGLYCOSIDE PHOSPHOTRANSFERASE DOMAIN-CONTAINING PROTEIN"/>
    <property type="match status" value="1"/>
</dbReference>
<dbReference type="RefSeq" id="XP_002625139.1">
    <property type="nucleotide sequence ID" value="XM_002625093.2"/>
</dbReference>
<reference evidence="2" key="1">
    <citation type="journal article" date="2015" name="PLoS Genet.">
        <title>The dynamic genome and transcriptome of the human fungal pathogen Blastomyces and close relative Emmonsia.</title>
        <authorList>
            <person name="Munoz J.F."/>
            <person name="Gauthier G.M."/>
            <person name="Desjardins C.A."/>
            <person name="Gallo J.E."/>
            <person name="Holder J."/>
            <person name="Sullivan T.D."/>
            <person name="Marty A.J."/>
            <person name="Carmen J.C."/>
            <person name="Chen Z."/>
            <person name="Ding L."/>
            <person name="Gujja S."/>
            <person name="Magrini V."/>
            <person name="Misas E."/>
            <person name="Mitreva M."/>
            <person name="Priest M."/>
            <person name="Saif S."/>
            <person name="Whiston E.A."/>
            <person name="Young S."/>
            <person name="Zeng Q."/>
            <person name="Goldman W.E."/>
            <person name="Mardis E.R."/>
            <person name="Taylor J.W."/>
            <person name="McEwen J.G."/>
            <person name="Clay O.K."/>
            <person name="Klein B.S."/>
            <person name="Cuomo C.A."/>
        </authorList>
    </citation>
    <scope>NUCLEOTIDE SEQUENCE [LARGE SCALE GENOMIC DNA]</scope>
    <source>
        <strain evidence="2">SLH14081</strain>
    </source>
</reference>
<dbReference type="KEGG" id="bgh:BDBG_05003"/>
<dbReference type="VEuPathDB" id="FungiDB:BDBG_05003"/>
<name>A0A179UNH0_BLAGS</name>
<dbReference type="GeneID" id="8504744"/>
<gene>
    <name evidence="1" type="ORF">BDBG_05003</name>
</gene>